<gene>
    <name evidence="3" type="ordered locus">Hbut_0286</name>
</gene>
<dbReference type="EMBL" id="CP000493">
    <property type="protein sequence ID" value="ABM80158.1"/>
    <property type="molecule type" value="Genomic_DNA"/>
</dbReference>
<feature type="transmembrane region" description="Helical" evidence="1">
    <location>
        <begin position="140"/>
        <end position="161"/>
    </location>
</feature>
<evidence type="ECO:0000256" key="1">
    <source>
        <dbReference type="SAM" id="Phobius"/>
    </source>
</evidence>
<organism evidence="3 4">
    <name type="scientific">Hyperthermus butylicus (strain DSM 5456 / JCM 9403 / PLM1-5)</name>
    <dbReference type="NCBI Taxonomy" id="415426"/>
    <lineage>
        <taxon>Archaea</taxon>
        <taxon>Thermoproteota</taxon>
        <taxon>Thermoprotei</taxon>
        <taxon>Desulfurococcales</taxon>
        <taxon>Pyrodictiaceae</taxon>
        <taxon>Hyperthermus</taxon>
    </lineage>
</organism>
<dbReference type="GeneID" id="4781419"/>
<feature type="transmembrane region" description="Helical" evidence="1">
    <location>
        <begin position="63"/>
        <end position="82"/>
    </location>
</feature>
<evidence type="ECO:0000313" key="4">
    <source>
        <dbReference type="Proteomes" id="UP000002593"/>
    </source>
</evidence>
<evidence type="ECO:0000259" key="2">
    <source>
        <dbReference type="Pfam" id="PF00892"/>
    </source>
</evidence>
<feature type="domain" description="EamA" evidence="2">
    <location>
        <begin position="144"/>
        <end position="273"/>
    </location>
</feature>
<feature type="transmembrane region" description="Helical" evidence="1">
    <location>
        <begin position="232"/>
        <end position="251"/>
    </location>
</feature>
<sequence>MTRTRGLAYAVTAAILWGSIGVAYRLALSHGASREWLILGRPLIGGLGSLAATVLGYGRPGRWSLLVGAGTLAPLVVVYLFAVELLGAALASILLYTAPIWVALLGLLLLGEKPGTRGALAVALGFTGSFLIAFEGWARASLVAVLVGLAAGLLYAAYMLAARYALRHGAGELEVGLHSQPFTAMAVAAVTKPGELPATVDLPWMLYLGVATMLVPYVLHARALRLLEAYRVSVVSLIEPLAATVLAALLLGEKLTALQLVGATLILAASLLALEKGR</sequence>
<keyword evidence="1" id="KW-1133">Transmembrane helix</keyword>
<dbReference type="InterPro" id="IPR037185">
    <property type="entry name" value="EmrE-like"/>
</dbReference>
<dbReference type="RefSeq" id="WP_011821476.1">
    <property type="nucleotide sequence ID" value="NC_008818.1"/>
</dbReference>
<feature type="transmembrane region" description="Helical" evidence="1">
    <location>
        <begin position="7"/>
        <end position="24"/>
    </location>
</feature>
<dbReference type="HOGENOM" id="CLU_1064041_0_0_2"/>
<dbReference type="AlphaFoldDB" id="A2BJJ7"/>
<dbReference type="KEGG" id="hbu:Hbut_0286"/>
<keyword evidence="1" id="KW-0472">Membrane</keyword>
<protein>
    <submittedName>
        <fullName evidence="3">Membrane protein</fullName>
    </submittedName>
</protein>
<name>A2BJJ7_HYPBU</name>
<keyword evidence="1" id="KW-0812">Transmembrane</keyword>
<dbReference type="OrthoDB" id="21409at2157"/>
<feature type="transmembrane region" description="Helical" evidence="1">
    <location>
        <begin position="202"/>
        <end position="220"/>
    </location>
</feature>
<dbReference type="PANTHER" id="PTHR22911">
    <property type="entry name" value="ACYL-MALONYL CONDENSING ENZYME-RELATED"/>
    <property type="match status" value="1"/>
</dbReference>
<feature type="transmembrane region" description="Helical" evidence="1">
    <location>
        <begin position="88"/>
        <end position="111"/>
    </location>
</feature>
<dbReference type="Pfam" id="PF00892">
    <property type="entry name" value="EamA"/>
    <property type="match status" value="2"/>
</dbReference>
<reference evidence="3 4" key="1">
    <citation type="journal article" date="2007" name="Archaea">
        <title>The genome of Hyperthermus butylicus: a sulfur-reducing, peptide fermenting, neutrophilic Crenarchaeote growing up to 108 degrees C.</title>
        <authorList>
            <person name="Brugger K."/>
            <person name="Chen L."/>
            <person name="Stark M."/>
            <person name="Zibat A."/>
            <person name="Redder P."/>
            <person name="Ruepp A."/>
            <person name="Awayez M."/>
            <person name="She Q."/>
            <person name="Garrett R.A."/>
            <person name="Klenk H.P."/>
        </authorList>
    </citation>
    <scope>NUCLEOTIDE SEQUENCE [LARGE SCALE GENOMIC DNA]</scope>
    <source>
        <strain evidence="4">DSM 5456 / JCM 9403 / PLM1-5</strain>
    </source>
</reference>
<keyword evidence="4" id="KW-1185">Reference proteome</keyword>
<dbReference type="InterPro" id="IPR000620">
    <property type="entry name" value="EamA_dom"/>
</dbReference>
<dbReference type="EnsemblBacteria" id="ABM80158">
    <property type="protein sequence ID" value="ABM80158"/>
    <property type="gene ID" value="Hbut_0286"/>
</dbReference>
<feature type="domain" description="EamA" evidence="2">
    <location>
        <begin position="5"/>
        <end position="133"/>
    </location>
</feature>
<dbReference type="SUPFAM" id="SSF103481">
    <property type="entry name" value="Multidrug resistance efflux transporter EmrE"/>
    <property type="match status" value="2"/>
</dbReference>
<dbReference type="GO" id="GO:0016020">
    <property type="term" value="C:membrane"/>
    <property type="evidence" value="ECO:0007669"/>
    <property type="project" value="InterPro"/>
</dbReference>
<feature type="transmembrane region" description="Helical" evidence="1">
    <location>
        <begin position="257"/>
        <end position="274"/>
    </location>
</feature>
<proteinExistence type="predicted"/>
<accession>A2BJJ7</accession>
<dbReference type="Proteomes" id="UP000002593">
    <property type="component" value="Chromosome"/>
</dbReference>
<feature type="transmembrane region" description="Helical" evidence="1">
    <location>
        <begin position="36"/>
        <end position="56"/>
    </location>
</feature>
<dbReference type="PANTHER" id="PTHR22911:SF79">
    <property type="entry name" value="MOBA-LIKE NTP TRANSFERASE DOMAIN-CONTAINING PROTEIN"/>
    <property type="match status" value="1"/>
</dbReference>
<evidence type="ECO:0000313" key="3">
    <source>
        <dbReference type="EMBL" id="ABM80158.1"/>
    </source>
</evidence>
<dbReference type="eggNOG" id="arCOG00271">
    <property type="taxonomic scope" value="Archaea"/>
</dbReference>